<keyword evidence="2" id="KW-1185">Reference proteome</keyword>
<reference evidence="1 2" key="1">
    <citation type="journal article" date="2020" name="Phytopathology">
        <title>Genome Sequence Resources of Colletotrichum truncatum, C. plurivorum, C. musicola, and C. sojae: Four Species Pathogenic to Soybean (Glycine max).</title>
        <authorList>
            <person name="Rogerio F."/>
            <person name="Boufleur T.R."/>
            <person name="Ciampi-Guillardi M."/>
            <person name="Sukno S.A."/>
            <person name="Thon M.R."/>
            <person name="Massola Junior N.S."/>
            <person name="Baroncelli R."/>
        </authorList>
    </citation>
    <scope>NUCLEOTIDE SEQUENCE [LARGE SCALE GENOMIC DNA]</scope>
    <source>
        <strain evidence="1 2">CMES1059</strain>
    </source>
</reference>
<accession>A0ACC3ZAY0</accession>
<sequence>MQTELPCLLVAAQPCLSPARCGRGRTQALGSPDSWVVIDSLGDYPTLAAEPGPVTCHFVYCRPGPI</sequence>
<name>A0ACC3ZAY0_COLTU</name>
<gene>
    <name evidence="1" type="ORF">CTRU02_203791</name>
</gene>
<evidence type="ECO:0000313" key="2">
    <source>
        <dbReference type="Proteomes" id="UP000805649"/>
    </source>
</evidence>
<protein>
    <submittedName>
        <fullName evidence="1">Uncharacterized protein</fullName>
    </submittedName>
</protein>
<comment type="caution">
    <text evidence="1">The sequence shown here is derived from an EMBL/GenBank/DDBJ whole genome shotgun (WGS) entry which is preliminary data.</text>
</comment>
<proteinExistence type="predicted"/>
<evidence type="ECO:0000313" key="1">
    <source>
        <dbReference type="EMBL" id="KAL0941028.1"/>
    </source>
</evidence>
<dbReference type="Proteomes" id="UP000805649">
    <property type="component" value="Unassembled WGS sequence"/>
</dbReference>
<dbReference type="EMBL" id="VUJX02000002">
    <property type="protein sequence ID" value="KAL0941028.1"/>
    <property type="molecule type" value="Genomic_DNA"/>
</dbReference>
<organism evidence="1 2">
    <name type="scientific">Colletotrichum truncatum</name>
    <name type="common">Anthracnose fungus</name>
    <name type="synonym">Colletotrichum capsici</name>
    <dbReference type="NCBI Taxonomy" id="5467"/>
    <lineage>
        <taxon>Eukaryota</taxon>
        <taxon>Fungi</taxon>
        <taxon>Dikarya</taxon>
        <taxon>Ascomycota</taxon>
        <taxon>Pezizomycotina</taxon>
        <taxon>Sordariomycetes</taxon>
        <taxon>Hypocreomycetidae</taxon>
        <taxon>Glomerellales</taxon>
        <taxon>Glomerellaceae</taxon>
        <taxon>Colletotrichum</taxon>
        <taxon>Colletotrichum truncatum species complex</taxon>
    </lineage>
</organism>